<dbReference type="Proteomes" id="UP000816034">
    <property type="component" value="Unassembled WGS sequence"/>
</dbReference>
<feature type="compositionally biased region" description="Acidic residues" evidence="1">
    <location>
        <begin position="270"/>
        <end position="301"/>
    </location>
</feature>
<evidence type="ECO:0000256" key="1">
    <source>
        <dbReference type="SAM" id="MobiDB-lite"/>
    </source>
</evidence>
<gene>
    <name evidence="2" type="ORF">C9374_000098</name>
</gene>
<sequence>MLPSQAHTDASSPPSSSSRVIEKPNYTIRLSQEPTFSVSPEFPSSLQSQLKTNPPSCSITLDRDGAGTLTLLSKNDPQKSTQHEITGFIYDEDSVPKFMASVTLNLGHPTLVHQQHGDLYFALYPNYILGPQHNQLKIPIKSDYVDGNVKLKGLKEILDYVDDNEKLLAPWRIKAGSLLLGGKISEHNPTTTVTVELPTNIQRNQLKAFRWNLLIYLNTFESSDNGVCPFVIYTSSETFSFSKRHFTENDAKSKKNSRNKGTKRKQQYPESDEDYHDDQDSDDYDDTDETDDDESDSEDDSSFQMVPSTRSTRRSKSLSKTTLLTSPSSKEISTSPKKSKPSTCSELESSIPHPPHILAHYQNVSKHYKIVKKLNDLSKITSEKSDLTCITTEMFDFLQVMVRHLSSKGQLNMTRTIRTTLHVVMY</sequence>
<reference evidence="2 3" key="1">
    <citation type="journal article" date="2018" name="BMC Genomics">
        <title>The genome of Naegleria lovaniensis, the basis for a comparative approach to unravel pathogenicity factors of the human pathogenic amoeba N. fowleri.</title>
        <authorList>
            <person name="Liechti N."/>
            <person name="Schurch N."/>
            <person name="Bruggmann R."/>
            <person name="Wittwer M."/>
        </authorList>
    </citation>
    <scope>NUCLEOTIDE SEQUENCE [LARGE SCALE GENOMIC DNA]</scope>
    <source>
        <strain evidence="2 3">ATCC 30569</strain>
    </source>
</reference>
<accession>A0AA88KP20</accession>
<proteinExistence type="predicted"/>
<evidence type="ECO:0000313" key="2">
    <source>
        <dbReference type="EMBL" id="KAG2388659.1"/>
    </source>
</evidence>
<feature type="compositionally biased region" description="Polar residues" evidence="1">
    <location>
        <begin position="28"/>
        <end position="54"/>
    </location>
</feature>
<name>A0AA88KP20_NAELO</name>
<dbReference type="AlphaFoldDB" id="A0AA88KP20"/>
<feature type="compositionally biased region" description="Polar residues" evidence="1">
    <location>
        <begin position="1"/>
        <end position="10"/>
    </location>
</feature>
<dbReference type="RefSeq" id="XP_044552651.1">
    <property type="nucleotide sequence ID" value="XM_044700026.1"/>
</dbReference>
<evidence type="ECO:0000313" key="3">
    <source>
        <dbReference type="Proteomes" id="UP000816034"/>
    </source>
</evidence>
<feature type="region of interest" description="Disordered" evidence="1">
    <location>
        <begin position="1"/>
        <end position="54"/>
    </location>
</feature>
<keyword evidence="3" id="KW-1185">Reference proteome</keyword>
<protein>
    <submittedName>
        <fullName evidence="2">Uncharacterized protein</fullName>
    </submittedName>
</protein>
<dbReference type="EMBL" id="PYSW02000009">
    <property type="protein sequence ID" value="KAG2388659.1"/>
    <property type="molecule type" value="Genomic_DNA"/>
</dbReference>
<dbReference type="GeneID" id="68092560"/>
<comment type="caution">
    <text evidence="2">The sequence shown here is derived from an EMBL/GenBank/DDBJ whole genome shotgun (WGS) entry which is preliminary data.</text>
</comment>
<feature type="region of interest" description="Disordered" evidence="1">
    <location>
        <begin position="247"/>
        <end position="351"/>
    </location>
</feature>
<organism evidence="2 3">
    <name type="scientific">Naegleria lovaniensis</name>
    <name type="common">Amoeba</name>
    <dbReference type="NCBI Taxonomy" id="51637"/>
    <lineage>
        <taxon>Eukaryota</taxon>
        <taxon>Discoba</taxon>
        <taxon>Heterolobosea</taxon>
        <taxon>Tetramitia</taxon>
        <taxon>Eutetramitia</taxon>
        <taxon>Vahlkampfiidae</taxon>
        <taxon>Naegleria</taxon>
    </lineage>
</organism>
<feature type="compositionally biased region" description="Basic residues" evidence="1">
    <location>
        <begin position="254"/>
        <end position="266"/>
    </location>
</feature>
<feature type="compositionally biased region" description="Low complexity" evidence="1">
    <location>
        <begin position="318"/>
        <end position="345"/>
    </location>
</feature>